<dbReference type="Proteomes" id="UP000521943">
    <property type="component" value="Unassembled WGS sequence"/>
</dbReference>
<dbReference type="AlphaFoldDB" id="A0A8H6ME74"/>
<organism evidence="1 2">
    <name type="scientific">Ephemerocybe angulata</name>
    <dbReference type="NCBI Taxonomy" id="980116"/>
    <lineage>
        <taxon>Eukaryota</taxon>
        <taxon>Fungi</taxon>
        <taxon>Dikarya</taxon>
        <taxon>Basidiomycota</taxon>
        <taxon>Agaricomycotina</taxon>
        <taxon>Agaricomycetes</taxon>
        <taxon>Agaricomycetidae</taxon>
        <taxon>Agaricales</taxon>
        <taxon>Agaricineae</taxon>
        <taxon>Psathyrellaceae</taxon>
        <taxon>Ephemerocybe</taxon>
    </lineage>
</organism>
<protein>
    <recommendedName>
        <fullName evidence="3">F-box domain-containing protein</fullName>
    </recommendedName>
</protein>
<reference evidence="1 2" key="1">
    <citation type="submission" date="2020-07" db="EMBL/GenBank/DDBJ databases">
        <title>Comparative genomics of pyrophilous fungi reveals a link between fire events and developmental genes.</title>
        <authorList>
            <consortium name="DOE Joint Genome Institute"/>
            <person name="Steindorff A.S."/>
            <person name="Carver A."/>
            <person name="Calhoun S."/>
            <person name="Stillman K."/>
            <person name="Liu H."/>
            <person name="Lipzen A."/>
            <person name="Pangilinan J."/>
            <person name="Labutti K."/>
            <person name="Bruns T.D."/>
            <person name="Grigoriev I.V."/>
        </authorList>
    </citation>
    <scope>NUCLEOTIDE SEQUENCE [LARGE SCALE GENOMIC DNA]</scope>
    <source>
        <strain evidence="1 2">CBS 144469</strain>
    </source>
</reference>
<name>A0A8H6ME74_9AGAR</name>
<dbReference type="OrthoDB" id="3221235at2759"/>
<dbReference type="EMBL" id="JACGCI010000001">
    <property type="protein sequence ID" value="KAF6766098.1"/>
    <property type="molecule type" value="Genomic_DNA"/>
</dbReference>
<proteinExistence type="predicted"/>
<keyword evidence="2" id="KW-1185">Reference proteome</keyword>
<evidence type="ECO:0000313" key="2">
    <source>
        <dbReference type="Proteomes" id="UP000521943"/>
    </source>
</evidence>
<evidence type="ECO:0000313" key="1">
    <source>
        <dbReference type="EMBL" id="KAF6766098.1"/>
    </source>
</evidence>
<gene>
    <name evidence="1" type="ORF">DFP72DRAFT_7010</name>
</gene>
<evidence type="ECO:0008006" key="3">
    <source>
        <dbReference type="Google" id="ProtNLM"/>
    </source>
</evidence>
<accession>A0A8H6ME74</accession>
<comment type="caution">
    <text evidence="1">The sequence shown here is derived from an EMBL/GenBank/DDBJ whole genome shotgun (WGS) entry which is preliminary data.</text>
</comment>
<sequence length="581" mass="66109">MDMISREFRLADLGISDELMRMVVQSDGSPTDKDTQVVQRSLLKYTDDLRLLDLEARKQSGCQEEVEDGVLYDKRVAEHRVFACRSITAAWRRIPLELWDVIFSMYMEAWNSTPTTERLAYPPGVVMLISQWWRSIITDIPSLWANLWISSMINYPKNSIQDCELVIPNHRFSGLLSHLDRIGSHPWSLALTANQPNTILDIPLEETTLRPFRECLHHSAFASLNKLSAFYGLQGLSVTASFPSVLSVLLVTQRLVTQDTIQFPNVKQAVVLNAVTYFYFPPSLLPWTQLTHLHLEFFHMGAFVISYVLFTCRSLQQASFKTYEEWPATSYPHTYALPIGETGTRPLSDLTINGITKPFQDEYPAFAKISFPCLSTIRYAGDELFPVHQANRHLVGGLRCLQMTTWLSNSGARSILEFFPSLTELHAPIEAQQLTSVSEYLALSLQQPTFPSLKILVLKGCHPRNTSDDLDLLRLHYLQPTNFIFLTSPPPTSSSTDLSTSTRPRRLEHFSFHVFVGSETPQTTISLFKQELDAFLRPHAEAWGTQLSVDVSRTEPPPEWEPRHWDEGLIDHIEDIAGLKL</sequence>